<name>A0A9W6T6N1_CANBO</name>
<evidence type="ECO:0000313" key="3">
    <source>
        <dbReference type="Proteomes" id="UP001165120"/>
    </source>
</evidence>
<keyword evidence="3" id="KW-1185">Reference proteome</keyword>
<dbReference type="PANTHER" id="PTHR28096">
    <property type="entry name" value="PROTEIN FAF1"/>
    <property type="match status" value="1"/>
</dbReference>
<dbReference type="OrthoDB" id="5556956at2759"/>
<dbReference type="EMBL" id="BSXN01002608">
    <property type="protein sequence ID" value="GME77105.1"/>
    <property type="molecule type" value="Genomic_DNA"/>
</dbReference>
<gene>
    <name evidence="2" type="ORF">Cboi02_000542900</name>
</gene>
<accession>A0A9W6T6N1</accession>
<dbReference type="GO" id="GO:0000462">
    <property type="term" value="P:maturation of SSU-rRNA from tricistronic rRNA transcript (SSU-rRNA, 5.8S rRNA, LSU-rRNA)"/>
    <property type="evidence" value="ECO:0007669"/>
    <property type="project" value="TreeGrafter"/>
</dbReference>
<dbReference type="AlphaFoldDB" id="A0A9W6T6N1"/>
<comment type="caution">
    <text evidence="2">The sequence shown here is derived from an EMBL/GenBank/DDBJ whole genome shotgun (WGS) entry which is preliminary data.</text>
</comment>
<sequence>MAPVVVKFVDKYGNNPREQSKDDKKVLKSGKPISLSVLEEKRKNAEKQLLKNAKSKADQEDIKNDLALDRLISESHILATHQQYSGAELTLQTLDHENPTGNARVRALDSRIQKLASVNGNGVTKLEKMPMNMRKGMIRSRLQQVEKYEKEAKDAGIILAKKKKGEFRDIGNSKGATSISSRIGTGIKSTTKMRDRGLKINSIGRSTRNGLVIAQADIDRLTSKPIDRKKKRR</sequence>
<dbReference type="GO" id="GO:0005730">
    <property type="term" value="C:nucleolus"/>
    <property type="evidence" value="ECO:0007669"/>
    <property type="project" value="TreeGrafter"/>
</dbReference>
<feature type="region of interest" description="Disordered" evidence="1">
    <location>
        <begin position="9"/>
        <end position="28"/>
    </location>
</feature>
<dbReference type="PANTHER" id="PTHR28096:SF1">
    <property type="entry name" value="PROTEIN FAF1"/>
    <property type="match status" value="1"/>
</dbReference>
<proteinExistence type="predicted"/>
<evidence type="ECO:0000313" key="2">
    <source>
        <dbReference type="EMBL" id="GME77105.1"/>
    </source>
</evidence>
<protein>
    <submittedName>
        <fullName evidence="2">Unnamed protein product</fullName>
    </submittedName>
</protein>
<reference evidence="2" key="1">
    <citation type="submission" date="2023-04" db="EMBL/GenBank/DDBJ databases">
        <title>Candida boidinii NBRC 10035.</title>
        <authorList>
            <person name="Ichikawa N."/>
            <person name="Sato H."/>
            <person name="Tonouchi N."/>
        </authorList>
    </citation>
    <scope>NUCLEOTIDE SEQUENCE</scope>
    <source>
        <strain evidence="2">NBRC 10035</strain>
    </source>
</reference>
<dbReference type="InterPro" id="IPR053030">
    <property type="entry name" value="Ribosomal_biogenesis_FAF1-like"/>
</dbReference>
<dbReference type="Proteomes" id="UP001165120">
    <property type="component" value="Unassembled WGS sequence"/>
</dbReference>
<evidence type="ECO:0000256" key="1">
    <source>
        <dbReference type="SAM" id="MobiDB-lite"/>
    </source>
</evidence>
<organism evidence="2 3">
    <name type="scientific">Candida boidinii</name>
    <name type="common">Yeast</name>
    <dbReference type="NCBI Taxonomy" id="5477"/>
    <lineage>
        <taxon>Eukaryota</taxon>
        <taxon>Fungi</taxon>
        <taxon>Dikarya</taxon>
        <taxon>Ascomycota</taxon>
        <taxon>Saccharomycotina</taxon>
        <taxon>Pichiomycetes</taxon>
        <taxon>Pichiales</taxon>
        <taxon>Pichiaceae</taxon>
        <taxon>Ogataea</taxon>
        <taxon>Ogataea/Candida clade</taxon>
    </lineage>
</organism>